<dbReference type="FunFam" id="2.20.100.10:FF:000007">
    <property type="entry name" value="Thrombospondin 1"/>
    <property type="match status" value="1"/>
</dbReference>
<keyword evidence="4" id="KW-0732">Signal</keyword>
<keyword evidence="7" id="KW-1015">Disulfide bond</keyword>
<comment type="subcellular location">
    <subcellularLocation>
        <location evidence="11">Cell membrane</location>
        <topology evidence="11">Single-pass type I membrane protein</topology>
    </subcellularLocation>
    <subcellularLocation>
        <location evidence="1">Membrane</location>
        <topology evidence="1">Single-pass type I membrane protein</topology>
    </subcellularLocation>
</comment>
<feature type="domain" description="ZU5" evidence="14">
    <location>
        <begin position="505"/>
        <end position="652"/>
    </location>
</feature>
<dbReference type="PANTHER" id="PTHR12582:SF47">
    <property type="entry name" value="NETRIN RECEPTOR UNC-5"/>
    <property type="match status" value="1"/>
</dbReference>
<dbReference type="InterPro" id="IPR013098">
    <property type="entry name" value="Ig_I-set"/>
</dbReference>
<comment type="function">
    <text evidence="11">Receptor for netrin required for axon guidance. Mediates axon repulsion of neuronal growth cones in the developing nervous system upon ligand binding.</text>
</comment>
<evidence type="ECO:0000256" key="5">
    <source>
        <dbReference type="ARBA" id="ARBA00022737"/>
    </source>
</evidence>
<feature type="transmembrane region" description="Helical" evidence="11">
    <location>
        <begin position="321"/>
        <end position="345"/>
    </location>
</feature>
<dbReference type="InterPro" id="IPR007110">
    <property type="entry name" value="Ig-like_dom"/>
</dbReference>
<dbReference type="Gene3D" id="2.60.220.30">
    <property type="match status" value="1"/>
</dbReference>
<dbReference type="AlphaFoldDB" id="A0AA36FLD4"/>
<dbReference type="InterPro" id="IPR003599">
    <property type="entry name" value="Ig_sub"/>
</dbReference>
<dbReference type="SMART" id="SM00209">
    <property type="entry name" value="TSP1"/>
    <property type="match status" value="1"/>
</dbReference>
<dbReference type="InterPro" id="IPR000906">
    <property type="entry name" value="ZU5_dom"/>
</dbReference>
<reference evidence="15" key="1">
    <citation type="submission" date="2023-08" db="EMBL/GenBank/DDBJ databases">
        <authorList>
            <person name="Alioto T."/>
            <person name="Alioto T."/>
            <person name="Gomez Garrido J."/>
        </authorList>
    </citation>
    <scope>NUCLEOTIDE SEQUENCE</scope>
</reference>
<keyword evidence="5" id="KW-0677">Repeat</keyword>
<dbReference type="InterPro" id="IPR037936">
    <property type="entry name" value="UNC5A-D"/>
</dbReference>
<dbReference type="PROSITE" id="PS50092">
    <property type="entry name" value="TSP1"/>
    <property type="match status" value="1"/>
</dbReference>
<organism evidence="15 16">
    <name type="scientific">Octopus vulgaris</name>
    <name type="common">Common octopus</name>
    <dbReference type="NCBI Taxonomy" id="6645"/>
    <lineage>
        <taxon>Eukaryota</taxon>
        <taxon>Metazoa</taxon>
        <taxon>Spiralia</taxon>
        <taxon>Lophotrochozoa</taxon>
        <taxon>Mollusca</taxon>
        <taxon>Cephalopoda</taxon>
        <taxon>Coleoidea</taxon>
        <taxon>Octopodiformes</taxon>
        <taxon>Octopoda</taxon>
        <taxon>Incirrata</taxon>
        <taxon>Octopodidae</taxon>
        <taxon>Octopus</taxon>
    </lineage>
</organism>
<dbReference type="InterPro" id="IPR033772">
    <property type="entry name" value="UPA"/>
</dbReference>
<dbReference type="InterPro" id="IPR003598">
    <property type="entry name" value="Ig_sub2"/>
</dbReference>
<evidence type="ECO:0000313" key="15">
    <source>
        <dbReference type="EMBL" id="CAI9743270.1"/>
    </source>
</evidence>
<dbReference type="SMART" id="SM00218">
    <property type="entry name" value="ZU5"/>
    <property type="match status" value="1"/>
</dbReference>
<evidence type="ECO:0000256" key="12">
    <source>
        <dbReference type="SAM" id="MobiDB-lite"/>
    </source>
</evidence>
<keyword evidence="9" id="KW-0325">Glycoprotein</keyword>
<dbReference type="PROSITE" id="PS50835">
    <property type="entry name" value="IG_LIKE"/>
    <property type="match status" value="1"/>
</dbReference>
<dbReference type="InterPro" id="IPR036383">
    <property type="entry name" value="TSP1_rpt_sf"/>
</dbReference>
<evidence type="ECO:0000259" key="13">
    <source>
        <dbReference type="PROSITE" id="PS50835"/>
    </source>
</evidence>
<dbReference type="InterPro" id="IPR000884">
    <property type="entry name" value="TSP1_rpt"/>
</dbReference>
<keyword evidence="3 11" id="KW-0217">Developmental protein</keyword>
<evidence type="ECO:0000256" key="6">
    <source>
        <dbReference type="ARBA" id="ARBA00023136"/>
    </source>
</evidence>
<evidence type="ECO:0000256" key="7">
    <source>
        <dbReference type="ARBA" id="ARBA00023157"/>
    </source>
</evidence>
<evidence type="ECO:0000256" key="4">
    <source>
        <dbReference type="ARBA" id="ARBA00022729"/>
    </source>
</evidence>
<dbReference type="PROSITE" id="PS51145">
    <property type="entry name" value="ZU5"/>
    <property type="match status" value="1"/>
</dbReference>
<keyword evidence="16" id="KW-1185">Reference proteome</keyword>
<gene>
    <name evidence="15" type="ORF">OCTVUL_1B031473</name>
</gene>
<proteinExistence type="inferred from homology"/>
<dbReference type="EMBL" id="OX597842">
    <property type="protein sequence ID" value="CAI9743270.1"/>
    <property type="molecule type" value="Genomic_DNA"/>
</dbReference>
<dbReference type="InterPro" id="IPR013783">
    <property type="entry name" value="Ig-like_fold"/>
</dbReference>
<dbReference type="Pfam" id="PF00791">
    <property type="entry name" value="ZU5"/>
    <property type="match status" value="1"/>
</dbReference>
<dbReference type="Pfam" id="PF17217">
    <property type="entry name" value="UPA"/>
    <property type="match status" value="1"/>
</dbReference>
<evidence type="ECO:0000256" key="9">
    <source>
        <dbReference type="ARBA" id="ARBA00023180"/>
    </source>
</evidence>
<feature type="domain" description="Ig-like" evidence="13">
    <location>
        <begin position="136"/>
        <end position="243"/>
    </location>
</feature>
<evidence type="ECO:0000256" key="2">
    <source>
        <dbReference type="ARBA" id="ARBA00009844"/>
    </source>
</evidence>
<dbReference type="PRINTS" id="PR01705">
    <property type="entry name" value="TSP1REPEAT"/>
</dbReference>
<evidence type="ECO:0000256" key="11">
    <source>
        <dbReference type="RuleBase" id="RU367033"/>
    </source>
</evidence>
<dbReference type="Pfam" id="PF07679">
    <property type="entry name" value="I-set"/>
    <property type="match status" value="1"/>
</dbReference>
<keyword evidence="10 11" id="KW-0393">Immunoglobulin domain</keyword>
<sequence length="819" mass="89462">MGGGISGVFIPMAAGQGGGGDGGIGGGGSNTGTGTNAASDLPVFLKQPDDVYYVLRHKPVLVSCHVKGATDVHFKCSGQVVPLRSMSKVEVTDPKSGDKYLITSIQVTREEVDAYFGKDDYSCDCHAWNKKSKTAPDTAVVSKEGIIRKSYLKKRFYREPISSFVKVEDTTQLECLPPDGDPMPEVFWLKDGQLVDFVKDDNLINSHDNSLIINQARLSDMGNYTCGAQNLASKRLSVPATLTVFVDGGWSTWSQWTECSVKCGRGLQKRMRSCSNPSPMNGGMNCHGDTTQKTSCNALCPGAVVLVNPTDPGEAEDSNNMAMYIGVCVAFAVCITVVVILVLIIRRRNIQNQGVFDMDPTGDGNLPPLENDEKKASKNCHDMVSVQPDLTQTVVSIRPANVDSPNNNIEPTVDKTASMSNKSQQLAQTLSKGGSKHGPGDHLLTENPLGGSMEKLAIKSHPKNTMSMSSSMSMNQRPISNGDVQSASRLSLMSTQLPCNIEADAVIWGTFTHTGGRLCLNESGVSLTVPEGAICKGDSEEVFLAVCRDDKDRPKLTDKQTILSPVILCGPTSVLLKKPVVISFQHCANMRQGAWILSVYNCDTPIDEASYWTKLVTLGQETINTPIYTQLDPNHCHIMTEQLHRYTLIGESVPGGRAIKILRLVAFAPAMPPSMDYSIRVYVVEDTQDALEGVIQVERKLGGRLLDKPKQIPFQDGGNNLCLTIEELSSGWRSKLAANYQEIPFRHIWSGNQNNLHCSFSLELLDRSQHKISCKIQVYQKAILSNRQLLHVFTNLKDISCPYSEPIVPLAEFTQCPRQ</sequence>
<dbReference type="GO" id="GO:0005042">
    <property type="term" value="F:netrin receptor activity"/>
    <property type="evidence" value="ECO:0007669"/>
    <property type="project" value="UniProtKB-UniRule"/>
</dbReference>
<dbReference type="FunFam" id="2.60.220.30:FF:000003">
    <property type="entry name" value="Unc-5 netrin receptor C"/>
    <property type="match status" value="1"/>
</dbReference>
<dbReference type="GO" id="GO:0008045">
    <property type="term" value="P:motor neuron axon guidance"/>
    <property type="evidence" value="ECO:0007669"/>
    <property type="project" value="TreeGrafter"/>
</dbReference>
<evidence type="ECO:0000259" key="14">
    <source>
        <dbReference type="PROSITE" id="PS51145"/>
    </source>
</evidence>
<keyword evidence="11" id="KW-1133">Transmembrane helix</keyword>
<accession>A0AA36FLD4</accession>
<dbReference type="PANTHER" id="PTHR12582">
    <property type="entry name" value="NETRIN RECEPTOR UNC5"/>
    <property type="match status" value="1"/>
</dbReference>
<evidence type="ECO:0000256" key="8">
    <source>
        <dbReference type="ARBA" id="ARBA00023170"/>
    </source>
</evidence>
<dbReference type="Gene3D" id="2.60.40.10">
    <property type="entry name" value="Immunoglobulins"/>
    <property type="match status" value="2"/>
</dbReference>
<dbReference type="Pfam" id="PF00090">
    <property type="entry name" value="TSP_1"/>
    <property type="match status" value="1"/>
</dbReference>
<feature type="compositionally biased region" description="Polar residues" evidence="12">
    <location>
        <begin position="403"/>
        <end position="432"/>
    </location>
</feature>
<dbReference type="SUPFAM" id="SSF82895">
    <property type="entry name" value="TSP-1 type 1 repeat"/>
    <property type="match status" value="1"/>
</dbReference>
<evidence type="ECO:0000256" key="3">
    <source>
        <dbReference type="ARBA" id="ARBA00022473"/>
    </source>
</evidence>
<evidence type="ECO:0000256" key="10">
    <source>
        <dbReference type="ARBA" id="ARBA00023319"/>
    </source>
</evidence>
<dbReference type="Pfam" id="PF25609">
    <property type="entry name" value="Unc5_NetrinR_N"/>
    <property type="match status" value="1"/>
</dbReference>
<feature type="region of interest" description="Disordered" evidence="12">
    <location>
        <begin position="400"/>
        <end position="448"/>
    </location>
</feature>
<dbReference type="InterPro" id="IPR036179">
    <property type="entry name" value="Ig-like_dom_sf"/>
</dbReference>
<comment type="similarity">
    <text evidence="2 11">Belongs to the unc-5 family.</text>
</comment>
<protein>
    <recommendedName>
        <fullName evidence="11">Netrin receptor UNC5</fullName>
    </recommendedName>
</protein>
<dbReference type="GO" id="GO:0005886">
    <property type="term" value="C:plasma membrane"/>
    <property type="evidence" value="ECO:0007669"/>
    <property type="project" value="UniProtKB-SubCell"/>
</dbReference>
<dbReference type="SMART" id="SM00409">
    <property type="entry name" value="IG"/>
    <property type="match status" value="1"/>
</dbReference>
<evidence type="ECO:0000313" key="16">
    <source>
        <dbReference type="Proteomes" id="UP001162480"/>
    </source>
</evidence>
<dbReference type="SMART" id="SM00408">
    <property type="entry name" value="IGc2"/>
    <property type="match status" value="1"/>
</dbReference>
<keyword evidence="6 11" id="KW-0472">Membrane</keyword>
<name>A0AA36FLD4_OCTVU</name>
<dbReference type="InterPro" id="IPR057755">
    <property type="entry name" value="UNC5A-D-like_N"/>
</dbReference>
<keyword evidence="11" id="KW-0812">Transmembrane</keyword>
<dbReference type="Gene3D" id="2.20.100.10">
    <property type="entry name" value="Thrombospondin type-1 (TSP1) repeat"/>
    <property type="match status" value="1"/>
</dbReference>
<dbReference type="SUPFAM" id="SSF48726">
    <property type="entry name" value="Immunoglobulin"/>
    <property type="match status" value="1"/>
</dbReference>
<keyword evidence="8 11" id="KW-0675">Receptor</keyword>
<evidence type="ECO:0000256" key="1">
    <source>
        <dbReference type="ARBA" id="ARBA00004479"/>
    </source>
</evidence>
<dbReference type="Proteomes" id="UP001162480">
    <property type="component" value="Chromosome 29"/>
</dbReference>